<dbReference type="PANTHER" id="PTHR38030:SF2">
    <property type="entry name" value="PROTOPORPHYRINOGEN IX DEHYDROGENASE [QUINONE]"/>
    <property type="match status" value="1"/>
</dbReference>
<dbReference type="Proteomes" id="UP001595916">
    <property type="component" value="Unassembled WGS sequence"/>
</dbReference>
<dbReference type="PANTHER" id="PTHR38030">
    <property type="entry name" value="PROTOPORPHYRINOGEN IX DEHYDROGENASE [MENAQUINONE]"/>
    <property type="match status" value="1"/>
</dbReference>
<dbReference type="SUPFAM" id="SSF52218">
    <property type="entry name" value="Flavoproteins"/>
    <property type="match status" value="1"/>
</dbReference>
<comment type="caution">
    <text evidence="2">The sequence shown here is derived from an EMBL/GenBank/DDBJ whole genome shotgun (WGS) entry which is preliminary data.</text>
</comment>
<sequence length="172" mass="19048">MKGIVVYSSKTGNTKKMAEVIYEALKNTEGVDAELFDIKDKPDIEGYDFALIGGWVDKALPDNLAMKLIKSTAQNNLGLFVTLGAMPDSEHGLQVEDNLNELLQGKNSFGTYKCPGLVDPKLVQKMRGFTGKIVPAHIRDKMVKAGEESRYATDEELAQAAQYFVDKVREKM</sequence>
<evidence type="ECO:0000313" key="2">
    <source>
        <dbReference type="EMBL" id="MFC4804859.1"/>
    </source>
</evidence>
<evidence type="ECO:0000313" key="3">
    <source>
        <dbReference type="Proteomes" id="UP001595916"/>
    </source>
</evidence>
<proteinExistence type="predicted"/>
<dbReference type="EMBL" id="JBHSHL010000025">
    <property type="protein sequence ID" value="MFC4804859.1"/>
    <property type="molecule type" value="Genomic_DNA"/>
</dbReference>
<dbReference type="InterPro" id="IPR001226">
    <property type="entry name" value="Flavodoxin_CS"/>
</dbReference>
<evidence type="ECO:0000259" key="1">
    <source>
        <dbReference type="Pfam" id="PF12641"/>
    </source>
</evidence>
<dbReference type="Pfam" id="PF12641">
    <property type="entry name" value="Flavodoxin_3"/>
    <property type="match status" value="1"/>
</dbReference>
<dbReference type="RefSeq" id="WP_379788387.1">
    <property type="nucleotide sequence ID" value="NZ_JBHSHL010000025.1"/>
</dbReference>
<feature type="domain" description="Flavodoxin-like" evidence="1">
    <location>
        <begin position="5"/>
        <end position="162"/>
    </location>
</feature>
<dbReference type="PROSITE" id="PS00201">
    <property type="entry name" value="FLAVODOXIN"/>
    <property type="match status" value="1"/>
</dbReference>
<keyword evidence="3" id="KW-1185">Reference proteome</keyword>
<gene>
    <name evidence="2" type="ORF">ACFO4R_07170</name>
</gene>
<name>A0ABV9QKY7_9FIRM</name>
<dbReference type="InterPro" id="IPR008254">
    <property type="entry name" value="Flavodoxin/NO_synth"/>
</dbReference>
<protein>
    <submittedName>
        <fullName evidence="2">Flavodoxin family protein</fullName>
    </submittedName>
</protein>
<reference evidence="3" key="1">
    <citation type="journal article" date="2019" name="Int. J. Syst. Evol. Microbiol.">
        <title>The Global Catalogue of Microorganisms (GCM) 10K type strain sequencing project: providing services to taxonomists for standard genome sequencing and annotation.</title>
        <authorList>
            <consortium name="The Broad Institute Genomics Platform"/>
            <consortium name="The Broad Institute Genome Sequencing Center for Infectious Disease"/>
            <person name="Wu L."/>
            <person name="Ma J."/>
        </authorList>
    </citation>
    <scope>NUCLEOTIDE SEQUENCE [LARGE SCALE GENOMIC DNA]</scope>
    <source>
        <strain evidence="3">CCUG 46385</strain>
    </source>
</reference>
<organism evidence="2 3">
    <name type="scientific">Filifactor villosus</name>
    <dbReference type="NCBI Taxonomy" id="29374"/>
    <lineage>
        <taxon>Bacteria</taxon>
        <taxon>Bacillati</taxon>
        <taxon>Bacillota</taxon>
        <taxon>Clostridia</taxon>
        <taxon>Peptostreptococcales</taxon>
        <taxon>Filifactoraceae</taxon>
        <taxon>Filifactor</taxon>
    </lineage>
</organism>
<dbReference type="InterPro" id="IPR029039">
    <property type="entry name" value="Flavoprotein-like_sf"/>
</dbReference>
<accession>A0ABV9QKY7</accession>
<dbReference type="Gene3D" id="3.40.50.360">
    <property type="match status" value="1"/>
</dbReference>
<dbReference type="InterPro" id="IPR052200">
    <property type="entry name" value="Protoporphyrinogen_IX_DH"/>
</dbReference>